<keyword evidence="2" id="KW-1185">Reference proteome</keyword>
<protein>
    <submittedName>
        <fullName evidence="1">Uncharacterized protein</fullName>
    </submittedName>
</protein>
<comment type="caution">
    <text evidence="1">The sequence shown here is derived from an EMBL/GenBank/DDBJ whole genome shotgun (WGS) entry which is preliminary data.</text>
</comment>
<gene>
    <name evidence="1" type="ORF">P7D85_15760</name>
</gene>
<dbReference type="EMBL" id="JARPYI010000010">
    <property type="protein sequence ID" value="MDT2601244.1"/>
    <property type="molecule type" value="Genomic_DNA"/>
</dbReference>
<evidence type="ECO:0000313" key="2">
    <source>
        <dbReference type="Proteomes" id="UP001252875"/>
    </source>
</evidence>
<sequence length="67" mass="7618">MGHLPPSKFALNDSVQFRVADSILTGVIELTDFAHSSNKAYHSYSIFVEERDCSYTHVPEQDVLKKF</sequence>
<organism evidence="1 2">
    <name type="scientific">Enterococcus hulanensis</name>
    <dbReference type="NCBI Taxonomy" id="2559929"/>
    <lineage>
        <taxon>Bacteria</taxon>
        <taxon>Bacillati</taxon>
        <taxon>Bacillota</taxon>
        <taxon>Bacilli</taxon>
        <taxon>Lactobacillales</taxon>
        <taxon>Enterococcaceae</taxon>
        <taxon>Enterococcus</taxon>
    </lineage>
</organism>
<proteinExistence type="predicted"/>
<dbReference type="RefSeq" id="WP_088932202.1">
    <property type="nucleotide sequence ID" value="NZ_BJED01000010.1"/>
</dbReference>
<name>A0ABU3F297_9ENTE</name>
<dbReference type="Proteomes" id="UP001252875">
    <property type="component" value="Unassembled WGS sequence"/>
</dbReference>
<accession>A0ABU3F297</accession>
<evidence type="ECO:0000313" key="1">
    <source>
        <dbReference type="EMBL" id="MDT2601244.1"/>
    </source>
</evidence>
<reference evidence="1 2" key="1">
    <citation type="submission" date="2023-03" db="EMBL/GenBank/DDBJ databases">
        <authorList>
            <person name="Shen W."/>
            <person name="Cai J."/>
        </authorList>
    </citation>
    <scope>NUCLEOTIDE SEQUENCE [LARGE SCALE GENOMIC DNA]</scope>
    <source>
        <strain evidence="1 2">D6-4</strain>
    </source>
</reference>